<dbReference type="Gene3D" id="3.40.225.10">
    <property type="entry name" value="Class II aldolase/adducin N-terminal domain"/>
    <property type="match status" value="1"/>
</dbReference>
<accession>A0A2D2AWN3</accession>
<dbReference type="InterPro" id="IPR002347">
    <property type="entry name" value="SDR_fam"/>
</dbReference>
<comment type="similarity">
    <text evidence="1">Belongs to the short-chain dehydrogenases/reductases (SDR) family.</text>
</comment>
<dbReference type="PRINTS" id="PR00081">
    <property type="entry name" value="GDHRDH"/>
</dbReference>
<dbReference type="PANTHER" id="PTHR43669">
    <property type="entry name" value="5-KETO-D-GLUCONATE 5-REDUCTASE"/>
    <property type="match status" value="1"/>
</dbReference>
<dbReference type="OrthoDB" id="8959163at2"/>
<dbReference type="Gene3D" id="3.40.50.720">
    <property type="entry name" value="NAD(P)-binding Rossmann-like Domain"/>
    <property type="match status" value="1"/>
</dbReference>
<protein>
    <recommendedName>
        <fullName evidence="4">D-xylose 1-dehydrogenase</fullName>
        <ecNumber evidence="3">1.1.1.175</ecNumber>
    </recommendedName>
</protein>
<dbReference type="PRINTS" id="PR00080">
    <property type="entry name" value="SDRFAMILY"/>
</dbReference>
<dbReference type="PANTHER" id="PTHR43669:SF8">
    <property type="entry name" value="SHORT-CHAIN TYPE DEHYDROGENASE_REDUCTASE-RELATED"/>
    <property type="match status" value="1"/>
</dbReference>
<dbReference type="SUPFAM" id="SSF51735">
    <property type="entry name" value="NAD(P)-binding Rossmann-fold domains"/>
    <property type="match status" value="1"/>
</dbReference>
<gene>
    <name evidence="6" type="ORF">CSW64_08330</name>
</gene>
<dbReference type="InterPro" id="IPR036409">
    <property type="entry name" value="Aldolase_II/adducin_N_sf"/>
</dbReference>
<keyword evidence="7" id="KW-1185">Reference proteome</keyword>
<dbReference type="RefSeq" id="WP_099621677.1">
    <property type="nucleotide sequence ID" value="NZ_CP024201.1"/>
</dbReference>
<dbReference type="Pfam" id="PF00596">
    <property type="entry name" value="Aldolase_II"/>
    <property type="match status" value="1"/>
</dbReference>
<dbReference type="Proteomes" id="UP000228945">
    <property type="component" value="Chromosome"/>
</dbReference>
<dbReference type="SUPFAM" id="SSF53639">
    <property type="entry name" value="AraD/HMP-PK domain-like"/>
    <property type="match status" value="1"/>
</dbReference>
<dbReference type="NCBIfam" id="NF006189">
    <property type="entry name" value="PRK08324.1-3"/>
    <property type="match status" value="1"/>
</dbReference>
<evidence type="ECO:0000313" key="7">
    <source>
        <dbReference type="Proteomes" id="UP000228945"/>
    </source>
</evidence>
<dbReference type="EC" id="1.1.1.175" evidence="3"/>
<evidence type="ECO:0000256" key="2">
    <source>
        <dbReference type="ARBA" id="ARBA00023002"/>
    </source>
</evidence>
<dbReference type="InterPro" id="IPR013454">
    <property type="entry name" value="Bifunc_RhaD/ADH"/>
</dbReference>
<evidence type="ECO:0000256" key="4">
    <source>
        <dbReference type="ARBA" id="ARBA00069939"/>
    </source>
</evidence>
<organism evidence="6 7">
    <name type="scientific">Caulobacter mirabilis</name>
    <dbReference type="NCBI Taxonomy" id="69666"/>
    <lineage>
        <taxon>Bacteria</taxon>
        <taxon>Pseudomonadati</taxon>
        <taxon>Pseudomonadota</taxon>
        <taxon>Alphaproteobacteria</taxon>
        <taxon>Caulobacterales</taxon>
        <taxon>Caulobacteraceae</taxon>
        <taxon>Caulobacter</taxon>
    </lineage>
</organism>
<dbReference type="Pfam" id="PF13561">
    <property type="entry name" value="adh_short_C2"/>
    <property type="match status" value="1"/>
</dbReference>
<dbReference type="InterPro" id="IPR036291">
    <property type="entry name" value="NAD(P)-bd_dom_sf"/>
</dbReference>
<dbReference type="KEGG" id="cmb:CSW64_08330"/>
<dbReference type="InterPro" id="IPR001303">
    <property type="entry name" value="Aldolase_II/adducin_N"/>
</dbReference>
<evidence type="ECO:0000259" key="5">
    <source>
        <dbReference type="SMART" id="SM01007"/>
    </source>
</evidence>
<dbReference type="InterPro" id="IPR020904">
    <property type="entry name" value="Sc_DH/Rdtase_CS"/>
</dbReference>
<reference evidence="6 7" key="1">
    <citation type="submission" date="2017-10" db="EMBL/GenBank/DDBJ databases">
        <title>Genome sequence of Caulobacter mirabilis FWC38.</title>
        <authorList>
            <person name="Fiebig A."/>
            <person name="Crosson S."/>
        </authorList>
    </citation>
    <scope>NUCLEOTIDE SEQUENCE [LARGE SCALE GENOMIC DNA]</scope>
    <source>
        <strain evidence="6 7">FWC 38</strain>
    </source>
</reference>
<dbReference type="GO" id="GO:0047838">
    <property type="term" value="F:D-xylose 1-dehydrogenase (NAD+) activity"/>
    <property type="evidence" value="ECO:0007669"/>
    <property type="project" value="UniProtKB-EC"/>
</dbReference>
<proteinExistence type="inferred from homology"/>
<evidence type="ECO:0000256" key="1">
    <source>
        <dbReference type="ARBA" id="ARBA00006484"/>
    </source>
</evidence>
<sequence length="705" mass="75030">MKIETESPAAQAEALPFAVPQSRWNEAEAAAMTPEALLLYRSNLLGSDLTVTNFGGGNTSAKLTAADPLTGEPVEVLWVKGSGGDIGSMKLDGFSTLYLDKFRATEALYRGVEFEDEMVGYLPHCTFNLNPRAASIDTPLHGLLPFAHIDHVHPDALIALAASSGGEAAVKAIWKGEIGWLPWKRPGFELGVQIREYVKANPGLRGVMLAGHGIICWAETAHACYENTVALIADAAEYLNGKLSGRPAFEGAAVPSLPAAERAALAASLMPRLRGNMPGDRAKVGHFSDDPEALEFVGSKAFERLAAIGTSCPDHFLRTKIAPLTLDPARLGDDAYLAEQFEIYRQGYAAYYQRCARPTDPKMRDPNPVVILVPGLGRITFAADKTTARLAGEFYGNAINVMRGAEAIGDYIGLPEQEAFDIEYWALEEAKLQRMPAPKPLVGKVALVTGGGGGIGRATAARLLSQGACVMIVDLNAEASESAQAELARTFGRDVVRSAVCDVTDEAQVADAFAACAREFGGLDILVANAGIASSAPIEETTVALWRKNYDVLAEGYFLTSRAAFPLMKLQKGGSIVFIGSKNALAATPGASAYASAKAASLHLARCLALEGASDGIRVNTVNPDAVIRGSRIWDGDWRKERAGAYGIDAGDELEAFYRNRSMLKRSVLPEDIAEAVYFLASDASAKSTGNIINVDAGNAQAFTR</sequence>
<dbReference type="SMART" id="SM01007">
    <property type="entry name" value="Aldolase_II"/>
    <property type="match status" value="1"/>
</dbReference>
<evidence type="ECO:0000313" key="6">
    <source>
        <dbReference type="EMBL" id="ATQ42420.1"/>
    </source>
</evidence>
<feature type="domain" description="Class II aldolase/adducin N-terminal" evidence="5">
    <location>
        <begin position="37"/>
        <end position="239"/>
    </location>
</feature>
<name>A0A2D2AWN3_9CAUL</name>
<dbReference type="AlphaFoldDB" id="A0A2D2AWN3"/>
<dbReference type="EMBL" id="CP024201">
    <property type="protein sequence ID" value="ATQ42420.1"/>
    <property type="molecule type" value="Genomic_DNA"/>
</dbReference>
<dbReference type="PROSITE" id="PS00061">
    <property type="entry name" value="ADH_SHORT"/>
    <property type="match status" value="1"/>
</dbReference>
<dbReference type="NCBIfam" id="TIGR02632">
    <property type="entry name" value="RhaD_aldol-ADH"/>
    <property type="match status" value="1"/>
</dbReference>
<keyword evidence="2" id="KW-0560">Oxidoreductase</keyword>
<dbReference type="FunFam" id="3.40.50.720:FF:000084">
    <property type="entry name" value="Short-chain dehydrogenase reductase"/>
    <property type="match status" value="1"/>
</dbReference>
<evidence type="ECO:0000256" key="3">
    <source>
        <dbReference type="ARBA" id="ARBA00066641"/>
    </source>
</evidence>